<dbReference type="InterPro" id="IPR002376">
    <property type="entry name" value="Formyl_transf_N"/>
</dbReference>
<dbReference type="EC" id="2.1.2.9" evidence="2 5"/>
<organism evidence="8 9">
    <name type="scientific">Methylotuvimicrobium buryatense</name>
    <name type="common">Methylomicrobium buryatense</name>
    <dbReference type="NCBI Taxonomy" id="95641"/>
    <lineage>
        <taxon>Bacteria</taxon>
        <taxon>Pseudomonadati</taxon>
        <taxon>Pseudomonadota</taxon>
        <taxon>Gammaproteobacteria</taxon>
        <taxon>Methylococcales</taxon>
        <taxon>Methylococcaceae</taxon>
        <taxon>Methylotuvimicrobium</taxon>
    </lineage>
</organism>
<gene>
    <name evidence="5" type="primary">fmt</name>
    <name evidence="8" type="ORF">EQU24_18040</name>
</gene>
<dbReference type="EMBL" id="CP035467">
    <property type="protein sequence ID" value="QCW83927.1"/>
    <property type="molecule type" value="Genomic_DNA"/>
</dbReference>
<dbReference type="InterPro" id="IPR044135">
    <property type="entry name" value="Met-tRNA-FMT_C"/>
</dbReference>
<evidence type="ECO:0000256" key="2">
    <source>
        <dbReference type="ARBA" id="ARBA00012261"/>
    </source>
</evidence>
<keyword evidence="3 5" id="KW-0808">Transferase</keyword>
<dbReference type="PANTHER" id="PTHR11138">
    <property type="entry name" value="METHIONYL-TRNA FORMYLTRANSFERASE"/>
    <property type="match status" value="1"/>
</dbReference>
<evidence type="ECO:0000313" key="9">
    <source>
        <dbReference type="Proteomes" id="UP000305881"/>
    </source>
</evidence>
<keyword evidence="4 5" id="KW-0648">Protein biosynthesis</keyword>
<dbReference type="InterPro" id="IPR005794">
    <property type="entry name" value="Fmt"/>
</dbReference>
<comment type="function">
    <text evidence="5">Attaches a formyl group to the free amino group of methionyl-tRNA(fMet). The formyl group appears to play a dual role in the initiator identity of N-formylmethionyl-tRNA by promoting its recognition by IF2 and preventing the misappropriation of this tRNA by the elongation apparatus.</text>
</comment>
<dbReference type="Gene3D" id="3.40.50.12230">
    <property type="match status" value="1"/>
</dbReference>
<dbReference type="InterPro" id="IPR005793">
    <property type="entry name" value="Formyl_trans_C"/>
</dbReference>
<dbReference type="PANTHER" id="PTHR11138:SF5">
    <property type="entry name" value="METHIONYL-TRNA FORMYLTRANSFERASE, MITOCHONDRIAL"/>
    <property type="match status" value="1"/>
</dbReference>
<dbReference type="InterPro" id="IPR011034">
    <property type="entry name" value="Formyl_transferase-like_C_sf"/>
</dbReference>
<dbReference type="Pfam" id="PF00551">
    <property type="entry name" value="Formyl_trans_N"/>
    <property type="match status" value="1"/>
</dbReference>
<dbReference type="SUPFAM" id="SSF53328">
    <property type="entry name" value="Formyltransferase"/>
    <property type="match status" value="1"/>
</dbReference>
<dbReference type="AlphaFoldDB" id="A0A4P9URB1"/>
<comment type="similarity">
    <text evidence="1 5">Belongs to the Fmt family.</text>
</comment>
<evidence type="ECO:0000256" key="1">
    <source>
        <dbReference type="ARBA" id="ARBA00010699"/>
    </source>
</evidence>
<dbReference type="FunFam" id="3.40.50.12230:FF:000001">
    <property type="entry name" value="Methionyl-tRNA formyltransferase"/>
    <property type="match status" value="1"/>
</dbReference>
<dbReference type="InterPro" id="IPR036477">
    <property type="entry name" value="Formyl_transf_N_sf"/>
</dbReference>
<feature type="domain" description="Formyl transferase C-terminal" evidence="7">
    <location>
        <begin position="203"/>
        <end position="299"/>
    </location>
</feature>
<dbReference type="SUPFAM" id="SSF50486">
    <property type="entry name" value="FMT C-terminal domain-like"/>
    <property type="match status" value="1"/>
</dbReference>
<dbReference type="RefSeq" id="WP_017842225.1">
    <property type="nucleotide sequence ID" value="NZ_CP035467.1"/>
</dbReference>
<name>A0A4P9URB1_METBY</name>
<dbReference type="CDD" id="cd08704">
    <property type="entry name" value="Met_tRNA_FMT_C"/>
    <property type="match status" value="1"/>
</dbReference>
<dbReference type="GO" id="GO:0004479">
    <property type="term" value="F:methionyl-tRNA formyltransferase activity"/>
    <property type="evidence" value="ECO:0007669"/>
    <property type="project" value="UniProtKB-UniRule"/>
</dbReference>
<dbReference type="STRING" id="675511.GCA_000341735_03842"/>
<feature type="domain" description="Formyl transferase N-terminal" evidence="6">
    <location>
        <begin position="1"/>
        <end position="180"/>
    </location>
</feature>
<evidence type="ECO:0000256" key="5">
    <source>
        <dbReference type="HAMAP-Rule" id="MF_00182"/>
    </source>
</evidence>
<dbReference type="InterPro" id="IPR041711">
    <property type="entry name" value="Met-tRNA-FMT_N"/>
</dbReference>
<dbReference type="CDD" id="cd08646">
    <property type="entry name" value="FMT_core_Met-tRNA-FMT_N"/>
    <property type="match status" value="1"/>
</dbReference>
<dbReference type="GO" id="GO:0005829">
    <property type="term" value="C:cytosol"/>
    <property type="evidence" value="ECO:0007669"/>
    <property type="project" value="TreeGrafter"/>
</dbReference>
<evidence type="ECO:0000313" key="8">
    <source>
        <dbReference type="EMBL" id="QCW83927.1"/>
    </source>
</evidence>
<dbReference type="Proteomes" id="UP000305881">
    <property type="component" value="Chromosome"/>
</dbReference>
<dbReference type="NCBIfam" id="TIGR00460">
    <property type="entry name" value="fmt"/>
    <property type="match status" value="1"/>
</dbReference>
<sequence>MKIVFAGTPEFAVPTLRMLIASSHQICAVYTQPDRPAGRGRQLKPSPVKELAMQSGIPVLQPESLKPDHHFQQLAAFEPDLLIVVAYGMLLPQRVLDLPTFGCINVHASLLPRWRGAAPIQRALIAGDEKTGVTIMRMALKLDAGDMLHKEEYSITPKDTAGDLHNNLAKLGALGMSKVLPNIEDNTLHPEIQNESQVTYAAKLEKSEANLNWNESAEQLDLKIRGFNPWPVAQTRYKDQILRIWLAEPLSGQTDEEPGTLLKNGKHLEVATGDGLLRLLEVQLPGGKRISASAFMNAHDVTAQSLG</sequence>
<reference evidence="9" key="1">
    <citation type="journal article" date="2019" name="J. Bacteriol.">
        <title>A Mutagenic Screen Identifies a TonB-Dependent Receptor Required for the Lanthanide Metal Switch in the Type I Methanotroph 'Methylotuvimicrobium buryatense' 5GB1C.</title>
        <authorList>
            <person name="Groom J.D."/>
            <person name="Ford S.M."/>
            <person name="Pesesky M.W."/>
            <person name="Lidstrom M.E."/>
        </authorList>
    </citation>
    <scope>NUCLEOTIDE SEQUENCE [LARGE SCALE GENOMIC DNA]</scope>
    <source>
        <strain evidence="9">5GB1C</strain>
    </source>
</reference>
<accession>A0A4P9URB1</accession>
<evidence type="ECO:0000256" key="4">
    <source>
        <dbReference type="ARBA" id="ARBA00022917"/>
    </source>
</evidence>
<dbReference type="HAMAP" id="MF_00182">
    <property type="entry name" value="Formyl_trans"/>
    <property type="match status" value="1"/>
</dbReference>
<dbReference type="OrthoDB" id="9802815at2"/>
<evidence type="ECO:0000259" key="7">
    <source>
        <dbReference type="Pfam" id="PF02911"/>
    </source>
</evidence>
<comment type="catalytic activity">
    <reaction evidence="5">
        <text>L-methionyl-tRNA(fMet) + (6R)-10-formyltetrahydrofolate = N-formyl-L-methionyl-tRNA(fMet) + (6S)-5,6,7,8-tetrahydrofolate + H(+)</text>
        <dbReference type="Rhea" id="RHEA:24380"/>
        <dbReference type="Rhea" id="RHEA-COMP:9952"/>
        <dbReference type="Rhea" id="RHEA-COMP:9953"/>
        <dbReference type="ChEBI" id="CHEBI:15378"/>
        <dbReference type="ChEBI" id="CHEBI:57453"/>
        <dbReference type="ChEBI" id="CHEBI:78530"/>
        <dbReference type="ChEBI" id="CHEBI:78844"/>
        <dbReference type="ChEBI" id="CHEBI:195366"/>
        <dbReference type="EC" id="2.1.2.9"/>
    </reaction>
</comment>
<proteinExistence type="inferred from homology"/>
<protein>
    <recommendedName>
        <fullName evidence="2 5">Methionyl-tRNA formyltransferase</fullName>
        <ecNumber evidence="2 5">2.1.2.9</ecNumber>
    </recommendedName>
</protein>
<keyword evidence="9" id="KW-1185">Reference proteome</keyword>
<feature type="binding site" evidence="5">
    <location>
        <begin position="109"/>
        <end position="112"/>
    </location>
    <ligand>
        <name>(6S)-5,6,7,8-tetrahydrofolate</name>
        <dbReference type="ChEBI" id="CHEBI:57453"/>
    </ligand>
</feature>
<evidence type="ECO:0000259" key="6">
    <source>
        <dbReference type="Pfam" id="PF00551"/>
    </source>
</evidence>
<dbReference type="Pfam" id="PF02911">
    <property type="entry name" value="Formyl_trans_C"/>
    <property type="match status" value="1"/>
</dbReference>
<dbReference type="KEGG" id="mbur:EQU24_18040"/>
<evidence type="ECO:0000256" key="3">
    <source>
        <dbReference type="ARBA" id="ARBA00022679"/>
    </source>
</evidence>